<dbReference type="InterPro" id="IPR036259">
    <property type="entry name" value="MFS_trans_sf"/>
</dbReference>
<feature type="region of interest" description="Disordered" evidence="1">
    <location>
        <begin position="1"/>
        <end position="23"/>
    </location>
</feature>
<dbReference type="Proteomes" id="UP000233837">
    <property type="component" value="Unassembled WGS sequence"/>
</dbReference>
<evidence type="ECO:0000313" key="3">
    <source>
        <dbReference type="Proteomes" id="UP000233837"/>
    </source>
</evidence>
<evidence type="ECO:0000313" key="2">
    <source>
        <dbReference type="EMBL" id="PKU60204.1"/>
    </source>
</evidence>
<gene>
    <name evidence="2" type="ORF">MA16_Dca028470</name>
</gene>
<accession>A0A2I0V9X0</accession>
<keyword evidence="3" id="KW-1185">Reference proteome</keyword>
<dbReference type="AlphaFoldDB" id="A0A2I0V9X0"/>
<evidence type="ECO:0000256" key="1">
    <source>
        <dbReference type="SAM" id="MobiDB-lite"/>
    </source>
</evidence>
<proteinExistence type="predicted"/>
<organism evidence="2 3">
    <name type="scientific">Dendrobium catenatum</name>
    <dbReference type="NCBI Taxonomy" id="906689"/>
    <lineage>
        <taxon>Eukaryota</taxon>
        <taxon>Viridiplantae</taxon>
        <taxon>Streptophyta</taxon>
        <taxon>Embryophyta</taxon>
        <taxon>Tracheophyta</taxon>
        <taxon>Spermatophyta</taxon>
        <taxon>Magnoliopsida</taxon>
        <taxon>Liliopsida</taxon>
        <taxon>Asparagales</taxon>
        <taxon>Orchidaceae</taxon>
        <taxon>Epidendroideae</taxon>
        <taxon>Malaxideae</taxon>
        <taxon>Dendrobiinae</taxon>
        <taxon>Dendrobium</taxon>
    </lineage>
</organism>
<dbReference type="Gene3D" id="1.20.1250.20">
    <property type="entry name" value="MFS general substrate transporter like domains"/>
    <property type="match status" value="1"/>
</dbReference>
<name>A0A2I0V9X0_9ASPA</name>
<reference evidence="2 3" key="1">
    <citation type="journal article" date="2016" name="Sci. Rep.">
        <title>The Dendrobium catenatum Lindl. genome sequence provides insights into polysaccharide synthase, floral development and adaptive evolution.</title>
        <authorList>
            <person name="Zhang G.Q."/>
            <person name="Xu Q."/>
            <person name="Bian C."/>
            <person name="Tsai W.C."/>
            <person name="Yeh C.M."/>
            <person name="Liu K.W."/>
            <person name="Yoshida K."/>
            <person name="Zhang L.S."/>
            <person name="Chang S.B."/>
            <person name="Chen F."/>
            <person name="Shi Y."/>
            <person name="Su Y.Y."/>
            <person name="Zhang Y.Q."/>
            <person name="Chen L.J."/>
            <person name="Yin Y."/>
            <person name="Lin M."/>
            <person name="Huang H."/>
            <person name="Deng H."/>
            <person name="Wang Z.W."/>
            <person name="Zhu S.L."/>
            <person name="Zhao X."/>
            <person name="Deng C."/>
            <person name="Niu S.C."/>
            <person name="Huang J."/>
            <person name="Wang M."/>
            <person name="Liu G.H."/>
            <person name="Yang H.J."/>
            <person name="Xiao X.J."/>
            <person name="Hsiao Y.Y."/>
            <person name="Wu W.L."/>
            <person name="Chen Y.Y."/>
            <person name="Mitsuda N."/>
            <person name="Ohme-Takagi M."/>
            <person name="Luo Y.B."/>
            <person name="Van de Peer Y."/>
            <person name="Liu Z.J."/>
        </authorList>
    </citation>
    <scope>NUCLEOTIDE SEQUENCE [LARGE SCALE GENOMIC DNA]</scope>
    <source>
        <tissue evidence="2">The whole plant</tissue>
    </source>
</reference>
<protein>
    <submittedName>
        <fullName evidence="2">Putative nitrite transporter</fullName>
    </submittedName>
</protein>
<dbReference type="EMBL" id="KZ505208">
    <property type="protein sequence ID" value="PKU60204.1"/>
    <property type="molecule type" value="Genomic_DNA"/>
</dbReference>
<sequence length="115" mass="12943">MEERKSLAGYERQEEKKKKKEERQLGGFRTMPFILANEICDRFATAGFNANMIQYLQNELHLPLIQATNTLTNFGGTASLTPIIGAVVADSFAGRFWTITVGSIIYQLLKLKSLE</sequence>
<reference evidence="2 3" key="2">
    <citation type="journal article" date="2017" name="Nature">
        <title>The Apostasia genome and the evolution of orchids.</title>
        <authorList>
            <person name="Zhang G.Q."/>
            <person name="Liu K.W."/>
            <person name="Li Z."/>
            <person name="Lohaus R."/>
            <person name="Hsiao Y.Y."/>
            <person name="Niu S.C."/>
            <person name="Wang J.Y."/>
            <person name="Lin Y.C."/>
            <person name="Xu Q."/>
            <person name="Chen L.J."/>
            <person name="Yoshida K."/>
            <person name="Fujiwara S."/>
            <person name="Wang Z.W."/>
            <person name="Zhang Y.Q."/>
            <person name="Mitsuda N."/>
            <person name="Wang M."/>
            <person name="Liu G.H."/>
            <person name="Pecoraro L."/>
            <person name="Huang H.X."/>
            <person name="Xiao X.J."/>
            <person name="Lin M."/>
            <person name="Wu X.Y."/>
            <person name="Wu W.L."/>
            <person name="Chen Y.Y."/>
            <person name="Chang S.B."/>
            <person name="Sakamoto S."/>
            <person name="Ohme-Takagi M."/>
            <person name="Yagi M."/>
            <person name="Zeng S.J."/>
            <person name="Shen C.Y."/>
            <person name="Yeh C.M."/>
            <person name="Luo Y.B."/>
            <person name="Tsai W.C."/>
            <person name="Van de Peer Y."/>
            <person name="Liu Z.J."/>
        </authorList>
    </citation>
    <scope>NUCLEOTIDE SEQUENCE [LARGE SCALE GENOMIC DNA]</scope>
    <source>
        <tissue evidence="2">The whole plant</tissue>
    </source>
</reference>
<dbReference type="SUPFAM" id="SSF103473">
    <property type="entry name" value="MFS general substrate transporter"/>
    <property type="match status" value="1"/>
</dbReference>
<dbReference type="PANTHER" id="PTHR11654">
    <property type="entry name" value="OLIGOPEPTIDE TRANSPORTER-RELATED"/>
    <property type="match status" value="1"/>
</dbReference>